<dbReference type="AlphaFoldDB" id="A0A941EX20"/>
<dbReference type="RefSeq" id="WP_212530012.1">
    <property type="nucleotide sequence ID" value="NZ_JAGSOG010000098.1"/>
</dbReference>
<dbReference type="Pfam" id="PF13399">
    <property type="entry name" value="LytR_C"/>
    <property type="match status" value="1"/>
</dbReference>
<dbReference type="InterPro" id="IPR050922">
    <property type="entry name" value="LytR/CpsA/Psr_CW_biosynth"/>
</dbReference>
<dbReference type="Proteomes" id="UP000675781">
    <property type="component" value="Unassembled WGS sequence"/>
</dbReference>
<accession>A0A941EX20</accession>
<dbReference type="EMBL" id="JAGSOG010000098">
    <property type="protein sequence ID" value="MBR7835519.1"/>
    <property type="molecule type" value="Genomic_DNA"/>
</dbReference>
<dbReference type="InterPro" id="IPR004474">
    <property type="entry name" value="LytR_CpsA_psr"/>
</dbReference>
<comment type="caution">
    <text evidence="6">The sequence shown here is derived from an EMBL/GenBank/DDBJ whole genome shotgun (WGS) entry which is preliminary data.</text>
</comment>
<feature type="transmembrane region" description="Helical" evidence="3">
    <location>
        <begin position="75"/>
        <end position="98"/>
    </location>
</feature>
<comment type="similarity">
    <text evidence="1">Belongs to the LytR/CpsA/Psr (LCP) family.</text>
</comment>
<protein>
    <submittedName>
        <fullName evidence="6">LCP family protein</fullName>
    </submittedName>
</protein>
<organism evidence="6 7">
    <name type="scientific">Actinospica durhamensis</name>
    <dbReference type="NCBI Taxonomy" id="1508375"/>
    <lineage>
        <taxon>Bacteria</taxon>
        <taxon>Bacillati</taxon>
        <taxon>Actinomycetota</taxon>
        <taxon>Actinomycetes</taxon>
        <taxon>Catenulisporales</taxon>
        <taxon>Actinospicaceae</taxon>
        <taxon>Actinospica</taxon>
    </lineage>
</organism>
<evidence type="ECO:0000313" key="7">
    <source>
        <dbReference type="Proteomes" id="UP000675781"/>
    </source>
</evidence>
<keyword evidence="3" id="KW-1133">Transmembrane helix</keyword>
<keyword evidence="7" id="KW-1185">Reference proteome</keyword>
<name>A0A941EX20_9ACTN</name>
<keyword evidence="3" id="KW-0812">Transmembrane</keyword>
<dbReference type="NCBIfam" id="TIGR00350">
    <property type="entry name" value="lytR_cpsA_psr"/>
    <property type="match status" value="1"/>
</dbReference>
<keyword evidence="3" id="KW-0472">Membrane</keyword>
<dbReference type="Pfam" id="PF03816">
    <property type="entry name" value="LytR_cpsA_psr"/>
    <property type="match status" value="1"/>
</dbReference>
<dbReference type="Gene3D" id="3.40.630.190">
    <property type="entry name" value="LCP protein"/>
    <property type="match status" value="1"/>
</dbReference>
<evidence type="ECO:0000256" key="1">
    <source>
        <dbReference type="ARBA" id="ARBA00006068"/>
    </source>
</evidence>
<dbReference type="Gene3D" id="3.30.70.2390">
    <property type="match status" value="1"/>
</dbReference>
<dbReference type="InterPro" id="IPR027381">
    <property type="entry name" value="LytR/CpsA/Psr_C"/>
</dbReference>
<proteinExistence type="inferred from homology"/>
<dbReference type="PANTHER" id="PTHR33392:SF6">
    <property type="entry name" value="POLYISOPRENYL-TEICHOIC ACID--PEPTIDOGLYCAN TEICHOIC ACID TRANSFERASE TAGU"/>
    <property type="match status" value="1"/>
</dbReference>
<evidence type="ECO:0000259" key="5">
    <source>
        <dbReference type="Pfam" id="PF13399"/>
    </source>
</evidence>
<evidence type="ECO:0000259" key="4">
    <source>
        <dbReference type="Pfam" id="PF03816"/>
    </source>
</evidence>
<feature type="domain" description="LytR/CpsA/Psr regulator C-terminal" evidence="5">
    <location>
        <begin position="449"/>
        <end position="529"/>
    </location>
</feature>
<dbReference type="PANTHER" id="PTHR33392">
    <property type="entry name" value="POLYISOPRENYL-TEICHOIC ACID--PEPTIDOGLYCAN TEICHOIC ACID TRANSFERASE TAGU"/>
    <property type="match status" value="1"/>
</dbReference>
<evidence type="ECO:0000256" key="3">
    <source>
        <dbReference type="SAM" id="Phobius"/>
    </source>
</evidence>
<reference evidence="6" key="1">
    <citation type="submission" date="2021-04" db="EMBL/GenBank/DDBJ databases">
        <title>Genome based classification of Actinospica acidithermotolerans sp. nov., an actinobacterium isolated from an Indonesian hot spring.</title>
        <authorList>
            <person name="Kusuma A.B."/>
            <person name="Putra K.E."/>
            <person name="Nafisah S."/>
            <person name="Loh J."/>
            <person name="Nouioui I."/>
            <person name="Goodfellow M."/>
        </authorList>
    </citation>
    <scope>NUCLEOTIDE SEQUENCE</scope>
    <source>
        <strain evidence="6">CSCA 57</strain>
    </source>
</reference>
<feature type="domain" description="Cell envelope-related transcriptional attenuator" evidence="4">
    <location>
        <begin position="160"/>
        <end position="319"/>
    </location>
</feature>
<evidence type="ECO:0000256" key="2">
    <source>
        <dbReference type="SAM" id="MobiDB-lite"/>
    </source>
</evidence>
<gene>
    <name evidence="6" type="ORF">KDL01_19745</name>
</gene>
<sequence length="583" mass="61238">MTYDQDPPRTRSRSAHPTPPVRHGHRAGRGGAAPDSGPGRVNADLDLDELDPDGHARERAARQAVRRGNPRRRKVVRIVASGTAVTMLVAAGFGYYVVHHLLGDIATVSLGELKNRPAPSKANALGEIPLNILVLGSQTRDGQTQAAHVGNASKDGTDLSDTAFLMHISADHKWAEIVSIPRDLFVPFPSCQDRTNPAVTHPPQSEQQFYNAMGEGGPACAVATVEQMSNIRIDHFVELTFDAFIDLTNAVGGVQVCVPSPGINDPNYSGLVLSAGMHTVTGNQALAFVRDRHGLATGEDTQRIRMQQMFMSSLFDKLTSNGTLEDPLTLYKIAQATTSNVTVDTALDNIGTMTSIAEAVGSINKKYIQYMTAPYKLDSPGEYSYDPDGDHSMPGPGFEEVWNLLRDDQPIPGSAAAVMEGTKAPSTSSTKVAAQPSASASPTVALSSLTVQVFNGTQIGGEAKNAAAYLKNLGMNTSIGYSGYSGYTATTVLYPAAQQAQAEALQRQIAGSVLKQSASVSQLTLVIGTNVPTAVVATQTSQSAGAGAASATPAATLTGVQTRDGDTNLCSNLPGVVSYGGHP</sequence>
<feature type="region of interest" description="Disordered" evidence="2">
    <location>
        <begin position="1"/>
        <end position="53"/>
    </location>
</feature>
<evidence type="ECO:0000313" key="6">
    <source>
        <dbReference type="EMBL" id="MBR7835519.1"/>
    </source>
</evidence>